<dbReference type="Proteomes" id="UP001172680">
    <property type="component" value="Unassembled WGS sequence"/>
</dbReference>
<proteinExistence type="predicted"/>
<keyword evidence="2" id="KW-1185">Reference proteome</keyword>
<comment type="caution">
    <text evidence="1">The sequence shown here is derived from an EMBL/GenBank/DDBJ whole genome shotgun (WGS) entry which is preliminary data.</text>
</comment>
<protein>
    <submittedName>
        <fullName evidence="1">Uncharacterized protein</fullName>
    </submittedName>
</protein>
<gene>
    <name evidence="1" type="ORF">H2199_006553</name>
</gene>
<organism evidence="1 2">
    <name type="scientific">Coniosporium tulheliwenetii</name>
    <dbReference type="NCBI Taxonomy" id="3383036"/>
    <lineage>
        <taxon>Eukaryota</taxon>
        <taxon>Fungi</taxon>
        <taxon>Dikarya</taxon>
        <taxon>Ascomycota</taxon>
        <taxon>Pezizomycotina</taxon>
        <taxon>Dothideomycetes</taxon>
        <taxon>Dothideomycetes incertae sedis</taxon>
        <taxon>Coniosporium</taxon>
    </lineage>
</organism>
<accession>A0ACC2YVV5</accession>
<reference evidence="1" key="1">
    <citation type="submission" date="2022-10" db="EMBL/GenBank/DDBJ databases">
        <title>Culturing micro-colonial fungi from biological soil crusts in the Mojave desert and describing Neophaeococcomyces mojavensis, and introducing the new genera and species Taxawa tesnikishii.</title>
        <authorList>
            <person name="Kurbessoian T."/>
            <person name="Stajich J.E."/>
        </authorList>
    </citation>
    <scope>NUCLEOTIDE SEQUENCE</scope>
    <source>
        <strain evidence="1">JES_115</strain>
    </source>
</reference>
<evidence type="ECO:0000313" key="1">
    <source>
        <dbReference type="EMBL" id="KAJ9639518.1"/>
    </source>
</evidence>
<evidence type="ECO:0000313" key="2">
    <source>
        <dbReference type="Proteomes" id="UP001172680"/>
    </source>
</evidence>
<dbReference type="EMBL" id="JAPDRP010000019">
    <property type="protein sequence ID" value="KAJ9639518.1"/>
    <property type="molecule type" value="Genomic_DNA"/>
</dbReference>
<name>A0ACC2YVV5_9PEZI</name>
<sequence>MKTPQPVENSAADDQAALPTPETVAANNPEPSQATICDSTELPEDTPEALGLVTDFITVRLEGDDLSDDDVPDFDRDPHEACPICHEPNSWPSDLSNAGAMIKLPCGHTFGWQCLTSWVSAGKENCPMCRRPCRYYVDIECDDAQWTRDRIHAGLAHIKPEQKPDFNNCNTRRHYEKIWIRDIVLAPAEKKIAAISRDRLVRGLAAVIVKAISDNPSALHWWVHVYIKLRAGIDRYWHPSVIEEIRDSVWGTFCEMGTDLQKFSSIPDNLIQYLPWVLVEVWQMASYS</sequence>